<protein>
    <submittedName>
        <fullName evidence="4">Uncharacterized protein</fullName>
    </submittedName>
</protein>
<keyword evidence="3" id="KW-1133">Transmembrane helix</keyword>
<organism evidence="4 5">
    <name type="scientific">Micromonospora zingiberis</name>
    <dbReference type="NCBI Taxonomy" id="2053011"/>
    <lineage>
        <taxon>Bacteria</taxon>
        <taxon>Bacillati</taxon>
        <taxon>Actinomycetota</taxon>
        <taxon>Actinomycetes</taxon>
        <taxon>Micromonosporales</taxon>
        <taxon>Micromonosporaceae</taxon>
        <taxon>Micromonospora</taxon>
    </lineage>
</organism>
<name>A0A4R0GYP7_9ACTN</name>
<feature type="transmembrane region" description="Helical" evidence="3">
    <location>
        <begin position="186"/>
        <end position="208"/>
    </location>
</feature>
<feature type="region of interest" description="Disordered" evidence="2">
    <location>
        <begin position="154"/>
        <end position="181"/>
    </location>
</feature>
<feature type="coiled-coil region" evidence="1">
    <location>
        <begin position="118"/>
        <end position="145"/>
    </location>
</feature>
<reference evidence="4 5" key="1">
    <citation type="submission" date="2019-02" db="EMBL/GenBank/DDBJ databases">
        <title>Jishengella sp. nov., isolated from a root of Zingiber montanum.</title>
        <authorList>
            <person name="Kuncharoen N."/>
            <person name="Kudo T."/>
            <person name="Masahiro Y."/>
            <person name="Ohkuma M."/>
            <person name="Tanasupawat S."/>
        </authorList>
    </citation>
    <scope>NUCLEOTIDE SEQUENCE [LARGE SCALE GENOMIC DNA]</scope>
    <source>
        <strain evidence="4 5">PLAI 1-1</strain>
    </source>
</reference>
<keyword evidence="3" id="KW-0472">Membrane</keyword>
<proteinExistence type="predicted"/>
<evidence type="ECO:0000256" key="2">
    <source>
        <dbReference type="SAM" id="MobiDB-lite"/>
    </source>
</evidence>
<keyword evidence="3" id="KW-0812">Transmembrane</keyword>
<dbReference type="Proteomes" id="UP000292274">
    <property type="component" value="Unassembled WGS sequence"/>
</dbReference>
<sequence length="217" mass="22776">MSGLLAQVIAQLKSAVDQLDGIAVRATRAATDAAEANALYTRVGTGTDHPKLRAAVIQSRVGVDKAHRLSRLCSDAARHIGAYANVIAPGSVSLPAADSGPPSGEEILTDSDRRALTRERMRGMLTRAVRKADELQEQVTNATEATQQIIKIYRGPKGPTGTHHTGTGTPSAPGTAPRPKIDNAEAAGNLVVVGLLAGMGARWFAMAASRMIARLKR</sequence>
<evidence type="ECO:0000256" key="3">
    <source>
        <dbReference type="SAM" id="Phobius"/>
    </source>
</evidence>
<dbReference type="EMBL" id="SJJR01000001">
    <property type="protein sequence ID" value="TCC00589.1"/>
    <property type="molecule type" value="Genomic_DNA"/>
</dbReference>
<dbReference type="AlphaFoldDB" id="A0A4R0GYP7"/>
<gene>
    <name evidence="4" type="ORF">E0H26_02605</name>
</gene>
<comment type="caution">
    <text evidence="4">The sequence shown here is derived from an EMBL/GenBank/DDBJ whole genome shotgun (WGS) entry which is preliminary data.</text>
</comment>
<evidence type="ECO:0000313" key="5">
    <source>
        <dbReference type="Proteomes" id="UP000292274"/>
    </source>
</evidence>
<keyword evidence="1" id="KW-0175">Coiled coil</keyword>
<dbReference type="RefSeq" id="WP_131300313.1">
    <property type="nucleotide sequence ID" value="NZ_SJJR01000001.1"/>
</dbReference>
<evidence type="ECO:0000256" key="1">
    <source>
        <dbReference type="SAM" id="Coils"/>
    </source>
</evidence>
<feature type="compositionally biased region" description="Low complexity" evidence="2">
    <location>
        <begin position="155"/>
        <end position="178"/>
    </location>
</feature>
<evidence type="ECO:0000313" key="4">
    <source>
        <dbReference type="EMBL" id="TCC00589.1"/>
    </source>
</evidence>
<accession>A0A4R0GYP7</accession>
<dbReference type="OrthoDB" id="3390125at2"/>
<keyword evidence="5" id="KW-1185">Reference proteome</keyword>